<evidence type="ECO:0000313" key="4">
    <source>
        <dbReference type="Proteomes" id="UP000053029"/>
    </source>
</evidence>
<dbReference type="InterPro" id="IPR011008">
    <property type="entry name" value="Dimeric_a/b-barrel"/>
</dbReference>
<evidence type="ECO:0000256" key="1">
    <source>
        <dbReference type="ARBA" id="ARBA00005986"/>
    </source>
</evidence>
<accession>A0A0D2H0F4</accession>
<comment type="similarity">
    <text evidence="1">Belongs to the tpcK family.</text>
</comment>
<dbReference type="SUPFAM" id="SSF54909">
    <property type="entry name" value="Dimeric alpha+beta barrel"/>
    <property type="match status" value="1"/>
</dbReference>
<dbReference type="Proteomes" id="UP000053029">
    <property type="component" value="Unassembled WGS sequence"/>
</dbReference>
<evidence type="ECO:0000259" key="2">
    <source>
        <dbReference type="Pfam" id="PF07110"/>
    </source>
</evidence>
<dbReference type="RefSeq" id="XP_013288158.1">
    <property type="nucleotide sequence ID" value="XM_013432704.1"/>
</dbReference>
<dbReference type="GO" id="GO:0016491">
    <property type="term" value="F:oxidoreductase activity"/>
    <property type="evidence" value="ECO:0007669"/>
    <property type="project" value="InterPro"/>
</dbReference>
<dbReference type="AlphaFoldDB" id="A0A0D2H0F4"/>
<dbReference type="STRING" id="1442368.A0A0D2H0F4"/>
<sequence length="130" mass="15029">MPCKLQILINKQDHLSDEEFHRYWSVEHPKIWLSTEIVKKKIITYSQFHVDKKATAVLTDFGVDIGQWDGIVTMVAESMDELLSVFADEEYLRVVVPDEKKFLKRETAIMMIGVDHPKKVDGKVVVDIGR</sequence>
<evidence type="ECO:0000313" key="3">
    <source>
        <dbReference type="EMBL" id="KIW84350.1"/>
    </source>
</evidence>
<dbReference type="EMBL" id="KN846970">
    <property type="protein sequence ID" value="KIW84350.1"/>
    <property type="molecule type" value="Genomic_DNA"/>
</dbReference>
<gene>
    <name evidence="3" type="ORF">Z517_03600</name>
</gene>
<name>A0A0D2H0F4_9EURO</name>
<dbReference type="OrthoDB" id="4133977at2759"/>
<dbReference type="InterPro" id="IPR009799">
    <property type="entry name" value="EthD_dom"/>
</dbReference>
<feature type="domain" description="EthD" evidence="2">
    <location>
        <begin position="13"/>
        <end position="104"/>
    </location>
</feature>
<keyword evidence="4" id="KW-1185">Reference proteome</keyword>
<dbReference type="Pfam" id="PF07110">
    <property type="entry name" value="EthD"/>
    <property type="match status" value="1"/>
</dbReference>
<dbReference type="GeneID" id="25303090"/>
<dbReference type="HOGENOM" id="CLU_115019_3_1_1"/>
<reference evidence="3 4" key="1">
    <citation type="submission" date="2015-01" db="EMBL/GenBank/DDBJ databases">
        <title>The Genome Sequence of Fonsecaea pedrosoi CBS 271.37.</title>
        <authorList>
            <consortium name="The Broad Institute Genomics Platform"/>
            <person name="Cuomo C."/>
            <person name="de Hoog S."/>
            <person name="Gorbushina A."/>
            <person name="Stielow B."/>
            <person name="Teixiera M."/>
            <person name="Abouelleil A."/>
            <person name="Chapman S.B."/>
            <person name="Priest M."/>
            <person name="Young S.K."/>
            <person name="Wortman J."/>
            <person name="Nusbaum C."/>
            <person name="Birren B."/>
        </authorList>
    </citation>
    <scope>NUCLEOTIDE SEQUENCE [LARGE SCALE GENOMIC DNA]</scope>
    <source>
        <strain evidence="3 4">CBS 271.37</strain>
    </source>
</reference>
<organism evidence="3 4">
    <name type="scientific">Fonsecaea pedrosoi CBS 271.37</name>
    <dbReference type="NCBI Taxonomy" id="1442368"/>
    <lineage>
        <taxon>Eukaryota</taxon>
        <taxon>Fungi</taxon>
        <taxon>Dikarya</taxon>
        <taxon>Ascomycota</taxon>
        <taxon>Pezizomycotina</taxon>
        <taxon>Eurotiomycetes</taxon>
        <taxon>Chaetothyriomycetidae</taxon>
        <taxon>Chaetothyriales</taxon>
        <taxon>Herpotrichiellaceae</taxon>
        <taxon>Fonsecaea</taxon>
    </lineage>
</organism>
<protein>
    <recommendedName>
        <fullName evidence="2">EthD domain-containing protein</fullName>
    </recommendedName>
</protein>
<proteinExistence type="inferred from homology"/>
<dbReference type="Gene3D" id="3.30.70.100">
    <property type="match status" value="1"/>
</dbReference>
<dbReference type="VEuPathDB" id="FungiDB:Z517_03600"/>